<evidence type="ECO:0000256" key="3">
    <source>
        <dbReference type="ARBA" id="ARBA00005985"/>
    </source>
</evidence>
<evidence type="ECO:0000313" key="8">
    <source>
        <dbReference type="EMBL" id="KAF2994621.1"/>
    </source>
</evidence>
<dbReference type="Gene3D" id="1.10.357.140">
    <property type="entry name" value="UbiA prenyltransferase"/>
    <property type="match status" value="1"/>
</dbReference>
<gene>
    <name evidence="8" type="primary">COQ2_1</name>
    <name evidence="8" type="ORF">E8E13_003522</name>
</gene>
<evidence type="ECO:0000256" key="2">
    <source>
        <dbReference type="ARBA" id="ARBA00004721"/>
    </source>
</evidence>
<keyword evidence="7" id="KW-0472">Membrane</keyword>
<evidence type="ECO:0000256" key="6">
    <source>
        <dbReference type="ARBA" id="ARBA00022989"/>
    </source>
</evidence>
<dbReference type="Pfam" id="PF01040">
    <property type="entry name" value="UbiA"/>
    <property type="match status" value="1"/>
</dbReference>
<dbReference type="PANTHER" id="PTHR11048">
    <property type="entry name" value="PRENYLTRANSFERASES"/>
    <property type="match status" value="1"/>
</dbReference>
<comment type="pathway">
    <text evidence="2">Secondary metabolite biosynthesis; terpenoid biosynthesis.</text>
</comment>
<evidence type="ECO:0000256" key="7">
    <source>
        <dbReference type="ARBA" id="ARBA00023136"/>
    </source>
</evidence>
<comment type="caution">
    <text evidence="8">The sequence shown here is derived from an EMBL/GenBank/DDBJ whole genome shotgun (WGS) entry which is preliminary data.</text>
</comment>
<organism evidence="8 9">
    <name type="scientific">Curvularia kusanoi</name>
    <name type="common">Cochliobolus kusanoi</name>
    <dbReference type="NCBI Taxonomy" id="90978"/>
    <lineage>
        <taxon>Eukaryota</taxon>
        <taxon>Fungi</taxon>
        <taxon>Dikarya</taxon>
        <taxon>Ascomycota</taxon>
        <taxon>Pezizomycotina</taxon>
        <taxon>Dothideomycetes</taxon>
        <taxon>Pleosporomycetidae</taxon>
        <taxon>Pleosporales</taxon>
        <taxon>Pleosporineae</taxon>
        <taxon>Pleosporaceae</taxon>
        <taxon>Curvularia</taxon>
    </lineage>
</organism>
<dbReference type="Gene3D" id="1.20.120.1780">
    <property type="entry name" value="UbiA prenyltransferase"/>
    <property type="match status" value="1"/>
</dbReference>
<dbReference type="GO" id="GO:0008412">
    <property type="term" value="F:4-hydroxybenzoate polyprenyltransferase activity"/>
    <property type="evidence" value="ECO:0007669"/>
    <property type="project" value="TreeGrafter"/>
</dbReference>
<dbReference type="OrthoDB" id="18170at2759"/>
<dbReference type="PANTHER" id="PTHR11048:SF39">
    <property type="entry name" value="POLYPRENYL TRANSFERASE AUSN"/>
    <property type="match status" value="1"/>
</dbReference>
<dbReference type="EMBL" id="SWKU01000039">
    <property type="protein sequence ID" value="KAF2994621.1"/>
    <property type="molecule type" value="Genomic_DNA"/>
</dbReference>
<reference evidence="8" key="1">
    <citation type="submission" date="2019-04" db="EMBL/GenBank/DDBJ databases">
        <title>Sequencing of skin fungus with MAO and IRED activity.</title>
        <authorList>
            <person name="Marsaioli A.J."/>
            <person name="Bonatto J.M.C."/>
            <person name="Reis Junior O."/>
        </authorList>
    </citation>
    <scope>NUCLEOTIDE SEQUENCE</scope>
    <source>
        <strain evidence="8">30M1</strain>
    </source>
</reference>
<dbReference type="Proteomes" id="UP000801428">
    <property type="component" value="Unassembled WGS sequence"/>
</dbReference>
<keyword evidence="9" id="KW-1185">Reference proteome</keyword>
<evidence type="ECO:0000313" key="9">
    <source>
        <dbReference type="Proteomes" id="UP000801428"/>
    </source>
</evidence>
<evidence type="ECO:0000256" key="4">
    <source>
        <dbReference type="ARBA" id="ARBA00022679"/>
    </source>
</evidence>
<protein>
    <submittedName>
        <fullName evidence="8">Para-hydroxybenzoate--polyprenyltransferase, mitochondrial (PHB:polyprenyltransferase)</fullName>
    </submittedName>
</protein>
<dbReference type="GO" id="GO:0006744">
    <property type="term" value="P:ubiquinone biosynthetic process"/>
    <property type="evidence" value="ECO:0007669"/>
    <property type="project" value="TreeGrafter"/>
</dbReference>
<name>A0A9P4W6I9_CURKU</name>
<comment type="subcellular location">
    <subcellularLocation>
        <location evidence="1">Membrane</location>
        <topology evidence="1">Multi-pass membrane protein</topology>
    </subcellularLocation>
</comment>
<comment type="similarity">
    <text evidence="3">Belongs to the UbiA prenyltransferase family.</text>
</comment>
<proteinExistence type="inferred from homology"/>
<dbReference type="InterPro" id="IPR039653">
    <property type="entry name" value="Prenyltransferase"/>
</dbReference>
<dbReference type="AlphaFoldDB" id="A0A9P4W6I9"/>
<keyword evidence="5" id="KW-0812">Transmembrane</keyword>
<keyword evidence="4" id="KW-0808">Transferase</keyword>
<keyword evidence="6" id="KW-1133">Transmembrane helix</keyword>
<dbReference type="CDD" id="cd13959">
    <property type="entry name" value="PT_UbiA_COQ2"/>
    <property type="match status" value="1"/>
</dbReference>
<evidence type="ECO:0000256" key="5">
    <source>
        <dbReference type="ARBA" id="ARBA00022692"/>
    </source>
</evidence>
<sequence>MSTQYTLVETVPTKLASSPSTPKSAVRNFSWGPYLELVRLSKPAGLLGVIFPYVIGFLYSVNVTNPTAFSPSTCGRLIVIFILDSLIFRSWGCAWNDVVDQDLDRQVLRCRKRPLARGAISTPDALATTLVLAILRHGLIYSTLPVRASQHALLTSLLGLIYPFMKRICNFPQLCLATGVGWAVFLVDTVVVDGPYATDVTSNVSIRNRPKAILAMYACQTLFNMTYDTIYAFQDIQDDLKAGVGSLAIACVKMHTEQ</sequence>
<dbReference type="InterPro" id="IPR044878">
    <property type="entry name" value="UbiA_sf"/>
</dbReference>
<accession>A0A9P4W6I9</accession>
<dbReference type="InterPro" id="IPR000537">
    <property type="entry name" value="UbiA_prenyltransferase"/>
</dbReference>
<dbReference type="GO" id="GO:0005743">
    <property type="term" value="C:mitochondrial inner membrane"/>
    <property type="evidence" value="ECO:0007669"/>
    <property type="project" value="TreeGrafter"/>
</dbReference>
<evidence type="ECO:0000256" key="1">
    <source>
        <dbReference type="ARBA" id="ARBA00004141"/>
    </source>
</evidence>